<sequence>MAIANQIYSTARKNCSFHCKKKLLNCLQFTCRNSQEASFFTPVGVWFCFFRCYHNFWRLLNYHLSITGFHPPNGYFHRHHFLSKVISTLEMDIRDVGSIPTGHIFFSKFHNSNLSLRVKFGCQLGWRMLHFNCRQLSKFFFCSFPSGFTNKLPTSSVIFCACFFFFFFFFFFKKKKKKVQNMEERNQFWFMDYIIKCKKSFLNQNKQQKKEVIKESQVGKHRESIDPEITTILDDSSYPYWPSPDNVDHSISDLCLEDSIHCHPHWQIVDFLHCLDCSSVGCKYPLIPLGFSLLYECKSPIQSHLHILIYLYAKFSSLLIYPAISLHQCFHKFDFFSHYFCVTQGLLGSLDSSHCKRKLSQLPAVNMQHAPVKPSSKLHLFAYVDVLVNSVCKASWEFLHVNCRQLSKFLFCSVQARFLMCWGDLHDWWQVGICDNMSQRISGFSLKPLISLSTPLTPSHPLSITTQLSVTSNIFSFILTFSFFSFSFYHSILNFSLPHNLQLISHSCSSVLLYFLNSSSLLNPCFSSTLVFQRVCHFLIFLSFSTLSNLNSFKQRDLIFIARSKTRLKQVKS</sequence>
<keyword evidence="1" id="KW-0472">Membrane</keyword>
<proteinExistence type="predicted"/>
<feature type="transmembrane region" description="Helical" evidence="1">
    <location>
        <begin position="474"/>
        <end position="492"/>
    </location>
</feature>
<dbReference type="Proteomes" id="UP000037035">
    <property type="component" value="Unassembled WGS sequence"/>
</dbReference>
<keyword evidence="1" id="KW-0812">Transmembrane</keyword>
<keyword evidence="1" id="KW-1133">Transmembrane helix</keyword>
<feature type="transmembrane region" description="Helical" evidence="1">
    <location>
        <begin position="531"/>
        <end position="550"/>
    </location>
</feature>
<feature type="transmembrane region" description="Helical" evidence="1">
    <location>
        <begin position="152"/>
        <end position="172"/>
    </location>
</feature>
<evidence type="ECO:0000313" key="2">
    <source>
        <dbReference type="EMBL" id="KNZ47625.1"/>
    </source>
</evidence>
<comment type="caution">
    <text evidence="2">The sequence shown here is derived from an EMBL/GenBank/DDBJ whole genome shotgun (WGS) entry which is preliminary data.</text>
</comment>
<dbReference type="VEuPathDB" id="FungiDB:VP01_626g1"/>
<organism evidence="2 3">
    <name type="scientific">Puccinia sorghi</name>
    <dbReference type="NCBI Taxonomy" id="27349"/>
    <lineage>
        <taxon>Eukaryota</taxon>
        <taxon>Fungi</taxon>
        <taxon>Dikarya</taxon>
        <taxon>Basidiomycota</taxon>
        <taxon>Pucciniomycotina</taxon>
        <taxon>Pucciniomycetes</taxon>
        <taxon>Pucciniales</taxon>
        <taxon>Pucciniaceae</taxon>
        <taxon>Puccinia</taxon>
    </lineage>
</organism>
<accession>A0A0L6UIH8</accession>
<protein>
    <submittedName>
        <fullName evidence="2">Uncharacterized protein</fullName>
    </submittedName>
</protein>
<evidence type="ECO:0000313" key="3">
    <source>
        <dbReference type="Proteomes" id="UP000037035"/>
    </source>
</evidence>
<dbReference type="AlphaFoldDB" id="A0A0L6UIH8"/>
<dbReference type="EMBL" id="LAVV01011574">
    <property type="protein sequence ID" value="KNZ47625.1"/>
    <property type="molecule type" value="Genomic_DNA"/>
</dbReference>
<reference evidence="2 3" key="1">
    <citation type="submission" date="2015-08" db="EMBL/GenBank/DDBJ databases">
        <title>Next Generation Sequencing and Analysis of the Genome of Puccinia sorghi L Schw, the Causal Agent of Maize Common Rust.</title>
        <authorList>
            <person name="Rochi L."/>
            <person name="Burguener G."/>
            <person name="Darino M."/>
            <person name="Turjanski A."/>
            <person name="Kreff E."/>
            <person name="Dieguez M.J."/>
            <person name="Sacco F."/>
        </authorList>
    </citation>
    <scope>NUCLEOTIDE SEQUENCE [LARGE SCALE GENOMIC DNA]</scope>
    <source>
        <strain evidence="2 3">RO10H11247</strain>
    </source>
</reference>
<evidence type="ECO:0000256" key="1">
    <source>
        <dbReference type="SAM" id="Phobius"/>
    </source>
</evidence>
<name>A0A0L6UIH8_9BASI</name>
<keyword evidence="3" id="KW-1185">Reference proteome</keyword>
<gene>
    <name evidence="2" type="ORF">VP01_626g1</name>
</gene>